<keyword evidence="8" id="KW-0966">Cell projection</keyword>
<dbReference type="STRING" id="10020.ENSDORP00000007151"/>
<evidence type="ECO:0000313" key="11">
    <source>
        <dbReference type="Proteomes" id="UP000081671"/>
    </source>
</evidence>
<keyword evidence="7" id="KW-0206">Cytoskeleton</keyword>
<dbReference type="AlphaFoldDB" id="A0A1S3FX79"/>
<feature type="compositionally biased region" description="Basic and acidic residues" evidence="10">
    <location>
        <begin position="267"/>
        <end position="288"/>
    </location>
</feature>
<dbReference type="Proteomes" id="UP000081671">
    <property type="component" value="Unplaced"/>
</dbReference>
<evidence type="ECO:0000256" key="3">
    <source>
        <dbReference type="ARBA" id="ARBA00022490"/>
    </source>
</evidence>
<gene>
    <name evidence="12" type="primary">Ribc2</name>
</gene>
<comment type="subunit">
    <text evidence="9">Microtubule inner protein component of sperm flagellar doublet microtubules.</text>
</comment>
<evidence type="ECO:0000256" key="2">
    <source>
        <dbReference type="ARBA" id="ARBA00006875"/>
    </source>
</evidence>
<feature type="region of interest" description="Disordered" evidence="10">
    <location>
        <begin position="1"/>
        <end position="36"/>
    </location>
</feature>
<evidence type="ECO:0000313" key="12">
    <source>
        <dbReference type="RefSeq" id="XP_012881168.1"/>
    </source>
</evidence>
<protein>
    <submittedName>
        <fullName evidence="12">RIB43A-like with coiled-coils protein 2</fullName>
    </submittedName>
</protein>
<dbReference type="FunCoup" id="A0A1S3FX79">
    <property type="interactions" value="39"/>
</dbReference>
<dbReference type="GeneID" id="105992705"/>
<dbReference type="InterPro" id="IPR008805">
    <property type="entry name" value="RIB43A"/>
</dbReference>
<dbReference type="RefSeq" id="XP_012881168.1">
    <property type="nucleotide sequence ID" value="XM_013025714.1"/>
</dbReference>
<dbReference type="InParanoid" id="A0A1S3FX79"/>
<feature type="compositionally biased region" description="Basic and acidic residues" evidence="10">
    <location>
        <begin position="326"/>
        <end position="335"/>
    </location>
</feature>
<dbReference type="Pfam" id="PF05914">
    <property type="entry name" value="RIB43A"/>
    <property type="match status" value="1"/>
</dbReference>
<evidence type="ECO:0000256" key="1">
    <source>
        <dbReference type="ARBA" id="ARBA00004611"/>
    </source>
</evidence>
<evidence type="ECO:0000256" key="5">
    <source>
        <dbReference type="ARBA" id="ARBA00023054"/>
    </source>
</evidence>
<proteinExistence type="inferred from homology"/>
<sequence>MHGTTRGGRGQDHGGDTQAWNAQVQEQKMREAAEKTREEAFAAEIKQNDKITCILEGRERRDRKSLCRAINDFQQTFQKPETRREFDLSDPQALKKALPAGISDDGENAVIGMHKFMGEDLKFRERKKFQQEQNREWSLQQQQEWEKARADHKMAEDLYTQARLQADEVALHLQKLQLATQKAVNAAVKEFNKNQAMESAKRKRQEKKQEQEDNLYEISTLLHRDPFSESPEQMSGSLGPCHVIPSCWRGMTQEQLQEARLTQKQQIQEKQRLQEEEHQRNMDWDQRRTQRARATLLQERQQQRLQRDLRRALDSSNLCLAKEQSLQKKHNEEVYKNQPTGDYFAQFNTRSR</sequence>
<feature type="region of interest" description="Disordered" evidence="10">
    <location>
        <begin position="267"/>
        <end position="290"/>
    </location>
</feature>
<dbReference type="PANTHER" id="PTHR14517:SF10">
    <property type="entry name" value="RIB43A-LIKE WITH COILED-COILS PROTEIN 2"/>
    <property type="match status" value="1"/>
</dbReference>
<keyword evidence="4" id="KW-0282">Flagellum</keyword>
<name>A0A1S3FX79_DIPOR</name>
<keyword evidence="6" id="KW-0969">Cilium</keyword>
<feature type="compositionally biased region" description="Basic and acidic residues" evidence="10">
    <location>
        <begin position="27"/>
        <end position="36"/>
    </location>
</feature>
<feature type="region of interest" description="Disordered" evidence="10">
    <location>
        <begin position="326"/>
        <end position="352"/>
    </location>
</feature>
<keyword evidence="11" id="KW-1185">Reference proteome</keyword>
<dbReference type="OrthoDB" id="429119at2759"/>
<accession>A0A1S3FX79</accession>
<keyword evidence="5" id="KW-0175">Coiled coil</keyword>
<evidence type="ECO:0000256" key="7">
    <source>
        <dbReference type="ARBA" id="ARBA00023212"/>
    </source>
</evidence>
<comment type="subcellular location">
    <subcellularLocation>
        <location evidence="1">Cytoplasm</location>
        <location evidence="1">Cytoskeleton</location>
        <location evidence="1">Flagellum axoneme</location>
    </subcellularLocation>
</comment>
<evidence type="ECO:0000256" key="9">
    <source>
        <dbReference type="ARBA" id="ARBA00046435"/>
    </source>
</evidence>
<organism evidence="11 12">
    <name type="scientific">Dipodomys ordii</name>
    <name type="common">Ord's kangaroo rat</name>
    <dbReference type="NCBI Taxonomy" id="10020"/>
    <lineage>
        <taxon>Eukaryota</taxon>
        <taxon>Metazoa</taxon>
        <taxon>Chordata</taxon>
        <taxon>Craniata</taxon>
        <taxon>Vertebrata</taxon>
        <taxon>Euteleostomi</taxon>
        <taxon>Mammalia</taxon>
        <taxon>Eutheria</taxon>
        <taxon>Euarchontoglires</taxon>
        <taxon>Glires</taxon>
        <taxon>Rodentia</taxon>
        <taxon>Castorimorpha</taxon>
        <taxon>Heteromyidae</taxon>
        <taxon>Dipodomyinae</taxon>
        <taxon>Dipodomys</taxon>
    </lineage>
</organism>
<dbReference type="KEGG" id="dord:105992705"/>
<evidence type="ECO:0000256" key="4">
    <source>
        <dbReference type="ARBA" id="ARBA00022846"/>
    </source>
</evidence>
<comment type="similarity">
    <text evidence="2">Belongs to the RIB43A family.</text>
</comment>
<evidence type="ECO:0000256" key="6">
    <source>
        <dbReference type="ARBA" id="ARBA00023069"/>
    </source>
</evidence>
<dbReference type="PANTHER" id="PTHR14517">
    <property type="entry name" value="RIB43A-RELATED"/>
    <property type="match status" value="1"/>
</dbReference>
<reference evidence="12" key="1">
    <citation type="submission" date="2025-08" db="UniProtKB">
        <authorList>
            <consortium name="RefSeq"/>
        </authorList>
    </citation>
    <scope>IDENTIFICATION</scope>
    <source>
        <tissue evidence="12">Kidney</tissue>
    </source>
</reference>
<dbReference type="CTD" id="26150"/>
<keyword evidence="3" id="KW-0963">Cytoplasm</keyword>
<evidence type="ECO:0000256" key="8">
    <source>
        <dbReference type="ARBA" id="ARBA00023273"/>
    </source>
</evidence>
<evidence type="ECO:0000256" key="10">
    <source>
        <dbReference type="SAM" id="MobiDB-lite"/>
    </source>
</evidence>